<sequence>MKTRTLLVIAVVLMLSAVMFANAPLIGISVIGTEHDWDIQAYNGAIAKAKELGAEVIAFDGERRPEKMLNDVKTLISRDVDVLIVILGYRDVIEPELKIAREKGIKVVTADFQSVYSQCNVSTNNMTAMVELVLRMVADLKGEGEVGIFFRPGSPIAELRKKCFDLVLSEYPNIKVVAEEAYVVPGTVPDAYNKTKDMLRAHPEIDAFWSLFDQPMIGAAQAIDDMGSQYHAKCYGFDGDPTALKMIADPNSSFVATVAQQPYKIGETCAEVAMDLLAGKEVPVLRFVDHILVTTENVKDLLK</sequence>
<evidence type="ECO:0000256" key="1">
    <source>
        <dbReference type="ARBA" id="ARBA00004196"/>
    </source>
</evidence>
<accession>A0A7Z7LEL1</accession>
<dbReference type="EMBL" id="LS974202">
    <property type="protein sequence ID" value="SSC12553.1"/>
    <property type="molecule type" value="Genomic_DNA"/>
</dbReference>
<dbReference type="RefSeq" id="WP_169698856.1">
    <property type="nucleotide sequence ID" value="NZ_LS974202.1"/>
</dbReference>
<feature type="domain" description="Periplasmic binding protein" evidence="4">
    <location>
        <begin position="26"/>
        <end position="281"/>
    </location>
</feature>
<keyword evidence="3" id="KW-0732">Signal</keyword>
<proteinExistence type="inferred from homology"/>
<dbReference type="Pfam" id="PF13407">
    <property type="entry name" value="Peripla_BP_4"/>
    <property type="match status" value="1"/>
</dbReference>
<evidence type="ECO:0000256" key="3">
    <source>
        <dbReference type="ARBA" id="ARBA00022729"/>
    </source>
</evidence>
<comment type="similarity">
    <text evidence="2">Belongs to the bacterial solute-binding protein 2 family.</text>
</comment>
<evidence type="ECO:0000313" key="5">
    <source>
        <dbReference type="EMBL" id="SSC12553.1"/>
    </source>
</evidence>
<dbReference type="InterPro" id="IPR025997">
    <property type="entry name" value="SBP_2_dom"/>
</dbReference>
<dbReference type="Gene3D" id="3.40.50.2300">
    <property type="match status" value="2"/>
</dbReference>
<dbReference type="PANTHER" id="PTHR46847:SF1">
    <property type="entry name" value="D-ALLOSE-BINDING PERIPLASMIC PROTEIN-RELATED"/>
    <property type="match status" value="1"/>
</dbReference>
<evidence type="ECO:0000313" key="6">
    <source>
        <dbReference type="Proteomes" id="UP000250796"/>
    </source>
</evidence>
<comment type="subcellular location">
    <subcellularLocation>
        <location evidence="1">Cell envelope</location>
    </subcellularLocation>
</comment>
<evidence type="ECO:0000259" key="4">
    <source>
        <dbReference type="Pfam" id="PF13407"/>
    </source>
</evidence>
<organism evidence="5 6">
    <name type="scientific">Mesotoga infera</name>
    <dbReference type="NCBI Taxonomy" id="1236046"/>
    <lineage>
        <taxon>Bacteria</taxon>
        <taxon>Thermotogati</taxon>
        <taxon>Thermotogota</taxon>
        <taxon>Thermotogae</taxon>
        <taxon>Kosmotogales</taxon>
        <taxon>Kosmotogaceae</taxon>
        <taxon>Mesotoga</taxon>
    </lineage>
</organism>
<evidence type="ECO:0000256" key="2">
    <source>
        <dbReference type="ARBA" id="ARBA00007639"/>
    </source>
</evidence>
<dbReference type="SUPFAM" id="SSF53822">
    <property type="entry name" value="Periplasmic binding protein-like I"/>
    <property type="match status" value="1"/>
</dbReference>
<dbReference type="Proteomes" id="UP000250796">
    <property type="component" value="Chromosome MESINF"/>
</dbReference>
<dbReference type="KEGG" id="minf:MESINF_1109"/>
<dbReference type="InterPro" id="IPR028082">
    <property type="entry name" value="Peripla_BP_I"/>
</dbReference>
<dbReference type="PANTHER" id="PTHR46847">
    <property type="entry name" value="D-ALLOSE-BINDING PERIPLASMIC PROTEIN-RELATED"/>
    <property type="match status" value="1"/>
</dbReference>
<keyword evidence="6" id="KW-1185">Reference proteome</keyword>
<name>A0A7Z7LEL1_9BACT</name>
<dbReference type="GO" id="GO:0030313">
    <property type="term" value="C:cell envelope"/>
    <property type="evidence" value="ECO:0007669"/>
    <property type="project" value="UniProtKB-SubCell"/>
</dbReference>
<dbReference type="AlphaFoldDB" id="A0A7Z7LEL1"/>
<dbReference type="GO" id="GO:0030246">
    <property type="term" value="F:carbohydrate binding"/>
    <property type="evidence" value="ECO:0007669"/>
    <property type="project" value="UniProtKB-ARBA"/>
</dbReference>
<reference evidence="5 6" key="1">
    <citation type="submission" date="2017-01" db="EMBL/GenBank/DDBJ databases">
        <authorList>
            <person name="Erauso G."/>
        </authorList>
    </citation>
    <scope>NUCLEOTIDE SEQUENCE [LARGE SCALE GENOMIC DNA]</scope>
    <source>
        <strain evidence="5">MESINF1</strain>
    </source>
</reference>
<gene>
    <name evidence="5" type="ORF">MESINF_1109</name>
</gene>
<protein>
    <submittedName>
        <fullName evidence="5">Putative Periplasmic binding protein/LacI transcriptional regulator</fullName>
    </submittedName>
</protein>